<sequence>MHCLTPIKTPVTHPEFGMSVKDVELNGRRYRVSRSGEVRGYVRNPRVLTIHHEDLRSLPLTGPTAIRARAASGWFE</sequence>
<keyword evidence="2" id="KW-1185">Reference proteome</keyword>
<dbReference type="KEGG" id="vg:13996058"/>
<protein>
    <submittedName>
        <fullName evidence="1">Uncharacterized protein</fullName>
    </submittedName>
</protein>
<accession>K4JNF2</accession>
<gene>
    <name evidence="1" type="ORF">CcrRogue_gp277</name>
</gene>
<evidence type="ECO:0000313" key="1">
    <source>
        <dbReference type="EMBL" id="AFU86759.1"/>
    </source>
</evidence>
<evidence type="ECO:0000313" key="2">
    <source>
        <dbReference type="Proteomes" id="UP000000461"/>
    </source>
</evidence>
<organism evidence="1 2">
    <name type="scientific">Caulobacter phage CcrRogue</name>
    <dbReference type="NCBI Taxonomy" id="2927986"/>
    <lineage>
        <taxon>Viruses</taxon>
        <taxon>Duplodnaviria</taxon>
        <taxon>Heunggongvirae</taxon>
        <taxon>Uroviricota</taxon>
        <taxon>Caudoviricetes</taxon>
        <taxon>Jeanschmidtviridae</taxon>
        <taxon>Poindextervirus</taxon>
        <taxon>Poindextervirus rogue</taxon>
    </lineage>
</organism>
<dbReference type="Proteomes" id="UP000000461">
    <property type="component" value="Segment"/>
</dbReference>
<name>K4JNF2_9CAUD</name>
<reference evidence="1 2" key="1">
    <citation type="journal article" date="2012" name="BMC Genomics">
        <title>The Caulobacter crescentus phage phiCbK: genomics of a canonical phage.</title>
        <authorList>
            <person name="Gill J.J."/>
            <person name="Berry J.D."/>
            <person name="Russell W.K."/>
            <person name="Lessor L."/>
            <person name="Escobar Garcia D.A."/>
            <person name="Hernandez D."/>
            <person name="Kane A."/>
            <person name="Keene J."/>
            <person name="Maddox M."/>
            <person name="Martin R."/>
            <person name="Mohan S."/>
            <person name="Thorn A.M."/>
            <person name="Russell D.H."/>
            <person name="Young R."/>
        </authorList>
    </citation>
    <scope>NUCLEOTIDE SEQUENCE [LARGE SCALE GENOMIC DNA]</scope>
</reference>
<proteinExistence type="predicted"/>
<dbReference type="EMBL" id="JX100814">
    <property type="protein sequence ID" value="AFU86759.1"/>
    <property type="molecule type" value="Genomic_DNA"/>
</dbReference>